<dbReference type="InterPro" id="IPR011990">
    <property type="entry name" value="TPR-like_helical_dom_sf"/>
</dbReference>
<name>A0A6A7Y338_9HYPH</name>
<dbReference type="EMBL" id="VWNA01000001">
    <property type="protein sequence ID" value="MQT12787.1"/>
    <property type="molecule type" value="Genomic_DNA"/>
</dbReference>
<dbReference type="PROSITE" id="PS50005">
    <property type="entry name" value="TPR"/>
    <property type="match status" value="1"/>
</dbReference>
<dbReference type="SMART" id="SM00028">
    <property type="entry name" value="TPR"/>
    <property type="match status" value="3"/>
</dbReference>
<protein>
    <submittedName>
        <fullName evidence="2">Tetratricopeptide repeat protein</fullName>
    </submittedName>
</protein>
<evidence type="ECO:0000256" key="1">
    <source>
        <dbReference type="PROSITE-ProRule" id="PRU00339"/>
    </source>
</evidence>
<proteinExistence type="predicted"/>
<organism evidence="2 3">
    <name type="scientific">Segnochrobactrum spirostomi</name>
    <dbReference type="NCBI Taxonomy" id="2608987"/>
    <lineage>
        <taxon>Bacteria</taxon>
        <taxon>Pseudomonadati</taxon>
        <taxon>Pseudomonadota</taxon>
        <taxon>Alphaproteobacteria</taxon>
        <taxon>Hyphomicrobiales</taxon>
        <taxon>Segnochrobactraceae</taxon>
        <taxon>Segnochrobactrum</taxon>
    </lineage>
</organism>
<gene>
    <name evidence="2" type="ORF">F0357_09010</name>
</gene>
<sequence length="178" mass="19587">MRPPAKSGIPLKPADPREAKRALDDLYDRLAKAPDDRTATQIALRIERRWMQSGSPTVDLLMVRAMAAMANDEMPVALDLLDAVVTLKPDYAQGWSLRATAEFQSDQTGAAVADLQRALALDPRNWNTLVGIATVMSDLDKKKEALAAYDAALKIYPRLEMAKKARDELAPDVEGKDL</sequence>
<dbReference type="SUPFAM" id="SSF48452">
    <property type="entry name" value="TPR-like"/>
    <property type="match status" value="1"/>
</dbReference>
<evidence type="ECO:0000313" key="3">
    <source>
        <dbReference type="Proteomes" id="UP000332515"/>
    </source>
</evidence>
<dbReference type="InterPro" id="IPR019734">
    <property type="entry name" value="TPR_rpt"/>
</dbReference>
<keyword evidence="1" id="KW-0802">TPR repeat</keyword>
<keyword evidence="3" id="KW-1185">Reference proteome</keyword>
<reference evidence="2 3" key="1">
    <citation type="submission" date="2019-09" db="EMBL/GenBank/DDBJ databases">
        <title>Segnochrobactrum spirostomi gen. nov., sp. nov., isolated from the ciliate Spirostomum cf. yagiui and description of a novel family, Segnochrobactraceae fam. nov. within the order Rhizobiales of the class Alphaproteobacteria.</title>
        <authorList>
            <person name="Akter S."/>
            <person name="Shazib S.U.A."/>
            <person name="Shin M.K."/>
        </authorList>
    </citation>
    <scope>NUCLEOTIDE SEQUENCE [LARGE SCALE GENOMIC DNA]</scope>
    <source>
        <strain evidence="2 3">Sp-1</strain>
    </source>
</reference>
<dbReference type="AlphaFoldDB" id="A0A6A7Y338"/>
<dbReference type="Gene3D" id="1.25.40.10">
    <property type="entry name" value="Tetratricopeptide repeat domain"/>
    <property type="match status" value="1"/>
</dbReference>
<evidence type="ECO:0000313" key="2">
    <source>
        <dbReference type="EMBL" id="MQT12787.1"/>
    </source>
</evidence>
<accession>A0A6A7Y338</accession>
<comment type="caution">
    <text evidence="2">The sequence shown here is derived from an EMBL/GenBank/DDBJ whole genome shotgun (WGS) entry which is preliminary data.</text>
</comment>
<feature type="repeat" description="TPR" evidence="1">
    <location>
        <begin position="92"/>
        <end position="125"/>
    </location>
</feature>
<dbReference type="RefSeq" id="WP_153480015.1">
    <property type="nucleotide sequence ID" value="NZ_VWNA01000001.1"/>
</dbReference>
<dbReference type="Proteomes" id="UP000332515">
    <property type="component" value="Unassembled WGS sequence"/>
</dbReference>
<dbReference type="Pfam" id="PF13371">
    <property type="entry name" value="TPR_9"/>
    <property type="match status" value="1"/>
</dbReference>